<feature type="transmembrane region" description="Helical" evidence="1">
    <location>
        <begin position="82"/>
        <end position="104"/>
    </location>
</feature>
<keyword evidence="3" id="KW-1185">Reference proteome</keyword>
<organism evidence="2 3">
    <name type="scientific">Macrococcus lamae</name>
    <dbReference type="NCBI Taxonomy" id="198484"/>
    <lineage>
        <taxon>Bacteria</taxon>
        <taxon>Bacillati</taxon>
        <taxon>Bacillota</taxon>
        <taxon>Bacilli</taxon>
        <taxon>Bacillales</taxon>
        <taxon>Staphylococcaceae</taxon>
        <taxon>Macrococcus</taxon>
    </lineage>
</organism>
<evidence type="ECO:0000256" key="1">
    <source>
        <dbReference type="SAM" id="Phobius"/>
    </source>
</evidence>
<keyword evidence="1" id="KW-0472">Membrane</keyword>
<sequence length="150" mass="16975">MQIKKWACIVFLIAGTLHSLATFYWSYGGELGLATVGEWTFKLKQQYGNRILIGLFFLGLFKLAATWLPAILYKKEVKALRLISYAGAVILIVHGGGNTIVGWLKFLNIIPRKNTLSEIGQAFIWDPLFLIWGCSLLLFLLSTRVRRNNI</sequence>
<dbReference type="EMBL" id="SCWB01000014">
    <property type="protein sequence ID" value="TDM07502.1"/>
    <property type="molecule type" value="Genomic_DNA"/>
</dbReference>
<reference evidence="2 3" key="1">
    <citation type="submission" date="2019-01" db="EMBL/GenBank/DDBJ databases">
        <title>Draft genome sequences of the type strains of six Macrococcus species.</title>
        <authorList>
            <person name="Mazhar S."/>
            <person name="Altermann E."/>
            <person name="Hill C."/>
            <person name="Mcauliffe O."/>
        </authorList>
    </citation>
    <scope>NUCLEOTIDE SEQUENCE [LARGE SCALE GENOMIC DNA]</scope>
    <source>
        <strain evidence="2 3">CCM4815</strain>
    </source>
</reference>
<dbReference type="AlphaFoldDB" id="A0A4R6BSZ2"/>
<dbReference type="RefSeq" id="WP_133444293.1">
    <property type="nucleotide sequence ID" value="NZ_SCWB01000014.1"/>
</dbReference>
<feature type="transmembrane region" description="Helical" evidence="1">
    <location>
        <begin position="47"/>
        <end position="70"/>
    </location>
</feature>
<dbReference type="Proteomes" id="UP000294802">
    <property type="component" value="Unassembled WGS sequence"/>
</dbReference>
<protein>
    <submittedName>
        <fullName evidence="2">DUF3995 domain-containing protein</fullName>
    </submittedName>
</protein>
<dbReference type="OrthoDB" id="3732080at2"/>
<accession>A0A4R6BSZ2</accession>
<evidence type="ECO:0000313" key="2">
    <source>
        <dbReference type="EMBL" id="TDM07502.1"/>
    </source>
</evidence>
<gene>
    <name evidence="2" type="ORF">ERX29_08690</name>
</gene>
<keyword evidence="1" id="KW-1133">Transmembrane helix</keyword>
<feature type="transmembrane region" description="Helical" evidence="1">
    <location>
        <begin position="7"/>
        <end position="27"/>
    </location>
</feature>
<comment type="caution">
    <text evidence="2">The sequence shown here is derived from an EMBL/GenBank/DDBJ whole genome shotgun (WGS) entry which is preliminary data.</text>
</comment>
<dbReference type="InterPro" id="IPR025058">
    <property type="entry name" value="DUF3995"/>
</dbReference>
<keyword evidence="1" id="KW-0812">Transmembrane</keyword>
<proteinExistence type="predicted"/>
<feature type="transmembrane region" description="Helical" evidence="1">
    <location>
        <begin position="124"/>
        <end position="141"/>
    </location>
</feature>
<dbReference type="Pfam" id="PF13160">
    <property type="entry name" value="DUF3995"/>
    <property type="match status" value="1"/>
</dbReference>
<evidence type="ECO:0000313" key="3">
    <source>
        <dbReference type="Proteomes" id="UP000294802"/>
    </source>
</evidence>
<name>A0A4R6BSZ2_9STAP</name>